<dbReference type="OrthoDB" id="7824563at2"/>
<gene>
    <name evidence="2" type="ORF">CLV80_103317</name>
</gene>
<evidence type="ECO:0000313" key="2">
    <source>
        <dbReference type="EMBL" id="PRY78986.1"/>
    </source>
</evidence>
<dbReference type="RefSeq" id="WP_106355956.1">
    <property type="nucleotide sequence ID" value="NZ_PVTP01000003.1"/>
</dbReference>
<dbReference type="Proteomes" id="UP000238007">
    <property type="component" value="Unassembled WGS sequence"/>
</dbReference>
<dbReference type="Pfam" id="PF01052">
    <property type="entry name" value="FliMN_C"/>
    <property type="match status" value="1"/>
</dbReference>
<dbReference type="AlphaFoldDB" id="A0A2T0W1Z5"/>
<evidence type="ECO:0000313" key="3">
    <source>
        <dbReference type="Proteomes" id="UP000238007"/>
    </source>
</evidence>
<evidence type="ECO:0000259" key="1">
    <source>
        <dbReference type="Pfam" id="PF01052"/>
    </source>
</evidence>
<proteinExistence type="predicted"/>
<accession>A0A2T0W1Z5</accession>
<dbReference type="EMBL" id="PVTP01000003">
    <property type="protein sequence ID" value="PRY78986.1"/>
    <property type="molecule type" value="Genomic_DNA"/>
</dbReference>
<keyword evidence="2" id="KW-0282">Flagellum</keyword>
<sequence length="347" mass="36982">MTDETHLSILRRMSGGGDLVVDDSPLTSSRAMRLALAKSANDAVGLILTVNTVTDDILQLDEMLNTIDDTLMLVGVNRNDRLIGVVALDMQLRAAILEMQLMGTLIPREAEQRAPTVTDKTMCGPMLAMLLSSLPGAMPAEEFAGWADNVHADALIESRREVGLMLDDCTYRVLRMNVDLGIADRQSVLTLALPCVSTEEEHATIPPEPVDWSTAFQAAVEDAPASLDALLHRFKMSLGSAQDLEVGQLIPLHGCTVGSVRLLALDGQVVANAKLGQVGGMRAVRIESEITQPMADLNGLPCRSGVAPEPSQGVPKIENAMTADRLPAADTVLNETATVEAGALENS</sequence>
<protein>
    <submittedName>
        <fullName evidence="2">Flagellar motor switch protein FliM</fullName>
    </submittedName>
</protein>
<dbReference type="Gene3D" id="2.30.330.10">
    <property type="entry name" value="SpoA-like"/>
    <property type="match status" value="1"/>
</dbReference>
<dbReference type="InterPro" id="IPR036429">
    <property type="entry name" value="SpoA-like_sf"/>
</dbReference>
<keyword evidence="2" id="KW-0969">Cilium</keyword>
<name>A0A2T0W1Z5_9RHOB</name>
<keyword evidence="3" id="KW-1185">Reference proteome</keyword>
<reference evidence="2 3" key="1">
    <citation type="submission" date="2018-03" db="EMBL/GenBank/DDBJ databases">
        <title>Genomic Encyclopedia of Archaeal and Bacterial Type Strains, Phase II (KMG-II): from individual species to whole genera.</title>
        <authorList>
            <person name="Goeker M."/>
        </authorList>
    </citation>
    <scope>NUCLEOTIDE SEQUENCE [LARGE SCALE GENOMIC DNA]</scope>
    <source>
        <strain evidence="2 3">DSM 101533</strain>
    </source>
</reference>
<comment type="caution">
    <text evidence="2">The sequence shown here is derived from an EMBL/GenBank/DDBJ whole genome shotgun (WGS) entry which is preliminary data.</text>
</comment>
<organism evidence="2 3">
    <name type="scientific">Yoonia maritima</name>
    <dbReference type="NCBI Taxonomy" id="1435347"/>
    <lineage>
        <taxon>Bacteria</taxon>
        <taxon>Pseudomonadati</taxon>
        <taxon>Pseudomonadota</taxon>
        <taxon>Alphaproteobacteria</taxon>
        <taxon>Rhodobacterales</taxon>
        <taxon>Paracoccaceae</taxon>
        <taxon>Yoonia</taxon>
    </lineage>
</organism>
<feature type="domain" description="Flagellar motor switch protein FliN-like C-terminal" evidence="1">
    <location>
        <begin position="219"/>
        <end position="290"/>
    </location>
</feature>
<keyword evidence="2" id="KW-0966">Cell projection</keyword>
<dbReference type="InterPro" id="IPR001543">
    <property type="entry name" value="FliN-like_C"/>
</dbReference>
<dbReference type="SUPFAM" id="SSF101801">
    <property type="entry name" value="Surface presentation of antigens (SPOA)"/>
    <property type="match status" value="1"/>
</dbReference>